<protein>
    <submittedName>
        <fullName evidence="1">DUF501 domain-containing protein</fullName>
    </submittedName>
</protein>
<dbReference type="InterPro" id="IPR007511">
    <property type="entry name" value="DUF501"/>
</dbReference>
<dbReference type="Pfam" id="PF04417">
    <property type="entry name" value="DUF501"/>
    <property type="match status" value="1"/>
</dbReference>
<organism evidence="1 2">
    <name type="scientific">Schaalia meyeri</name>
    <dbReference type="NCBI Taxonomy" id="52773"/>
    <lineage>
        <taxon>Bacteria</taxon>
        <taxon>Bacillati</taxon>
        <taxon>Actinomycetota</taxon>
        <taxon>Actinomycetes</taxon>
        <taxon>Actinomycetales</taxon>
        <taxon>Actinomycetaceae</taxon>
        <taxon>Schaalia</taxon>
    </lineage>
</organism>
<keyword evidence="2" id="KW-1185">Reference proteome</keyword>
<accession>A0AAQ0BVU1</accession>
<gene>
    <name evidence="1" type="ORF">I6H42_05365</name>
</gene>
<reference evidence="1 2" key="1">
    <citation type="submission" date="2020-12" db="EMBL/GenBank/DDBJ databases">
        <title>FDA dAtabase for Regulatory Grade micrObial Sequences (FDA-ARGOS): Supporting development and validation of Infectious Disease Dx tests.</title>
        <authorList>
            <person name="Sproer C."/>
            <person name="Gronow S."/>
            <person name="Severitt S."/>
            <person name="Schroder I."/>
            <person name="Tallon L."/>
            <person name="Sadzewicz L."/>
            <person name="Zhao X."/>
            <person name="Boylan J."/>
            <person name="Ott S."/>
            <person name="Bowen H."/>
            <person name="Vavikolanu K."/>
            <person name="Mehta A."/>
            <person name="Aluvathingal J."/>
            <person name="Nadendla S."/>
            <person name="Lowell S."/>
            <person name="Myers T."/>
            <person name="Yan Y."/>
            <person name="Sichtig H."/>
        </authorList>
    </citation>
    <scope>NUCLEOTIDE SEQUENCE [LARGE SCALE GENOMIC DNA]</scope>
    <source>
        <strain evidence="1 2">FDAARGOS_985</strain>
    </source>
</reference>
<proteinExistence type="predicted"/>
<dbReference type="PANTHER" id="PTHR37163">
    <property type="entry name" value="CONSERVED PROTEIN"/>
    <property type="match status" value="1"/>
</dbReference>
<dbReference type="Proteomes" id="UP000595220">
    <property type="component" value="Chromosome"/>
</dbReference>
<evidence type="ECO:0000313" key="1">
    <source>
        <dbReference type="EMBL" id="QQC43241.1"/>
    </source>
</evidence>
<name>A0AAQ0BVU1_9ACTO</name>
<sequence length="169" mass="17801">MSLSHITDASEEDLEVLRAQLGRVPRGVVGIAARCVCGRPTVVATAPRLPDGTPFPTTFYLTHPAAVKGASTLEAEHVMDRFNEELANDAELRAAYEGAHQAYIKARLTLGDVPEISGVSAGGMPARVKCLHALVGHSLAAGIGVNPIGDRVLAMLDERGLFSQGRCSC</sequence>
<dbReference type="PANTHER" id="PTHR37163:SF1">
    <property type="entry name" value="DUF501 DOMAIN-CONTAINING PROTEIN"/>
    <property type="match status" value="1"/>
</dbReference>
<dbReference type="EMBL" id="CP066065">
    <property type="protein sequence ID" value="QQC43241.1"/>
    <property type="molecule type" value="Genomic_DNA"/>
</dbReference>
<dbReference type="RefSeq" id="WP_074633486.1">
    <property type="nucleotide sequence ID" value="NZ_CP066065.1"/>
</dbReference>
<dbReference type="AlphaFoldDB" id="A0AAQ0BVU1"/>
<evidence type="ECO:0000313" key="2">
    <source>
        <dbReference type="Proteomes" id="UP000595220"/>
    </source>
</evidence>